<keyword evidence="1" id="KW-0614">Plasmid</keyword>
<dbReference type="Proteomes" id="UP000189055">
    <property type="component" value="Plasmid pAC1084_1"/>
</dbReference>
<dbReference type="EMBL" id="CP014688">
    <property type="protein sequence ID" value="AQT06445.1"/>
    <property type="molecule type" value="Genomic_DNA"/>
</dbReference>
<dbReference type="AlphaFoldDB" id="A0A1U9LJ12"/>
<organism evidence="1 2">
    <name type="scientific">Acetobacter persici</name>
    <dbReference type="NCBI Taxonomy" id="1076596"/>
    <lineage>
        <taxon>Bacteria</taxon>
        <taxon>Pseudomonadati</taxon>
        <taxon>Pseudomonadota</taxon>
        <taxon>Alphaproteobacteria</taxon>
        <taxon>Acetobacterales</taxon>
        <taxon>Acetobacteraceae</taxon>
        <taxon>Acetobacter</taxon>
    </lineage>
</organism>
<name>A0A1U9LJ12_9PROT</name>
<gene>
    <name evidence="1" type="ORF">A0U91_15640</name>
</gene>
<accession>A0A1U9LJ12</accession>
<evidence type="ECO:0000313" key="1">
    <source>
        <dbReference type="EMBL" id="AQT06445.1"/>
    </source>
</evidence>
<evidence type="ECO:0000313" key="2">
    <source>
        <dbReference type="Proteomes" id="UP000189055"/>
    </source>
</evidence>
<dbReference type="KEGG" id="aper:A0U91_15640"/>
<sequence>MALQERCFHRIRQFLENIGITVSIAPLPADGFLAHTYIRGNHIFCKDTSEETLGEILHEAGHIATIPSFLRPLIDGDVESPEIRAAAEEYCLKARAMSFDPDADPTVRAIIQADDVSATAWSYAAAIAADVPPELLITGPSAFGGQGSESAEALLIGLKTGHYIGINSLAASKMTFTKGWARCLGAQPFPHMQRWLQI</sequence>
<protein>
    <submittedName>
        <fullName evidence="1">Uncharacterized protein</fullName>
    </submittedName>
</protein>
<reference evidence="1 2" key="1">
    <citation type="submission" date="2016-03" db="EMBL/GenBank/DDBJ databases">
        <title>Acetic acid bacteria sequencing.</title>
        <authorList>
            <person name="Brandt J."/>
            <person name="Jakob F."/>
            <person name="Vogel R.F."/>
        </authorList>
    </citation>
    <scope>NUCLEOTIDE SEQUENCE [LARGE SCALE GENOMIC DNA]</scope>
    <source>
        <strain evidence="1 2">TMW2.1084</strain>
        <plasmid evidence="2">pac1084_1</plasmid>
    </source>
</reference>
<dbReference type="RefSeq" id="WP_077932071.1">
    <property type="nucleotide sequence ID" value="NZ_CP014688.1"/>
</dbReference>
<geneLocation type="plasmid" evidence="2">
    <name>pac1084_1</name>
</geneLocation>
<proteinExistence type="predicted"/>